<proteinExistence type="predicted"/>
<gene>
    <name evidence="3" type="ORF">M0M57_06090</name>
</gene>
<keyword evidence="1" id="KW-0472">Membrane</keyword>
<dbReference type="InterPro" id="IPR007484">
    <property type="entry name" value="Peptidase_M28"/>
</dbReference>
<organism evidence="3 4">
    <name type="scientific">Flavobacterium azooxidireducens</name>
    <dbReference type="NCBI Taxonomy" id="1871076"/>
    <lineage>
        <taxon>Bacteria</taxon>
        <taxon>Pseudomonadati</taxon>
        <taxon>Bacteroidota</taxon>
        <taxon>Flavobacteriia</taxon>
        <taxon>Flavobacteriales</taxon>
        <taxon>Flavobacteriaceae</taxon>
        <taxon>Flavobacterium</taxon>
    </lineage>
</organism>
<feature type="transmembrane region" description="Helical" evidence="1">
    <location>
        <begin position="5"/>
        <end position="22"/>
    </location>
</feature>
<feature type="transmembrane region" description="Helical" evidence="1">
    <location>
        <begin position="329"/>
        <end position="350"/>
    </location>
</feature>
<dbReference type="SUPFAM" id="SSF53187">
    <property type="entry name" value="Zn-dependent exopeptidases"/>
    <property type="match status" value="1"/>
</dbReference>
<dbReference type="PANTHER" id="PTHR12147">
    <property type="entry name" value="METALLOPEPTIDASE M28 FAMILY MEMBER"/>
    <property type="match status" value="1"/>
</dbReference>
<feature type="transmembrane region" description="Helical" evidence="1">
    <location>
        <begin position="535"/>
        <end position="554"/>
    </location>
</feature>
<feature type="transmembrane region" description="Helical" evidence="1">
    <location>
        <begin position="362"/>
        <end position="384"/>
    </location>
</feature>
<dbReference type="RefSeq" id="WP_248436301.1">
    <property type="nucleotide sequence ID" value="NZ_CP096205.1"/>
</dbReference>
<evidence type="ECO:0000313" key="3">
    <source>
        <dbReference type="EMBL" id="UPQ80406.1"/>
    </source>
</evidence>
<keyword evidence="4" id="KW-1185">Reference proteome</keyword>
<accession>A0ABY4KHV1</accession>
<keyword evidence="1" id="KW-0812">Transmembrane</keyword>
<feature type="transmembrane region" description="Helical" evidence="1">
    <location>
        <begin position="434"/>
        <end position="452"/>
    </location>
</feature>
<feature type="transmembrane region" description="Helical" evidence="1">
    <location>
        <begin position="404"/>
        <end position="422"/>
    </location>
</feature>
<reference evidence="3" key="1">
    <citation type="submission" date="2022-04" db="EMBL/GenBank/DDBJ databases">
        <title>Consumption of N2O by Flavobacterium azooxidireducens sp. nov. isolated from Decomposing Leaf Litter of Phragmites australis (Cav.).</title>
        <authorList>
            <person name="Behrendt U."/>
            <person name="Spanner T."/>
            <person name="Augustin J."/>
            <person name="Horn M.A."/>
            <person name="Kolb S."/>
            <person name="Ulrich A."/>
        </authorList>
    </citation>
    <scope>NUCLEOTIDE SEQUENCE</scope>
    <source>
        <strain evidence="3">IGB 4-14</strain>
    </source>
</reference>
<protein>
    <submittedName>
        <fullName evidence="3">M20/M25/M40 family metallo-hydrolase</fullName>
    </submittedName>
</protein>
<feature type="transmembrane region" description="Helical" evidence="1">
    <location>
        <begin position="481"/>
        <end position="503"/>
    </location>
</feature>
<dbReference type="PANTHER" id="PTHR12147:SF26">
    <property type="entry name" value="PEPTIDASE M28 DOMAIN-CONTAINING PROTEIN"/>
    <property type="match status" value="1"/>
</dbReference>
<evidence type="ECO:0000259" key="2">
    <source>
        <dbReference type="Pfam" id="PF04389"/>
    </source>
</evidence>
<feature type="transmembrane region" description="Helical" evidence="1">
    <location>
        <begin position="509"/>
        <end position="528"/>
    </location>
</feature>
<dbReference type="EMBL" id="CP096205">
    <property type="protein sequence ID" value="UPQ80406.1"/>
    <property type="molecule type" value="Genomic_DNA"/>
</dbReference>
<sequence>MKKNYASLLISVLLMGIIWFIFHRMMPSDYSKGDVPASEFSTERALKHIEEISKESHYVGSPNHPKVMNYLEKELQKLGLETQIQQSAILSKWNNLVETKNIIARIKGSDSSKALLLLTHFDSAPHTKSLGASDDANGLAVILEGIRTFLHNKSTHKNDIIIVFSDAEELGLNGAYAFASEHPWAKEVGLVINFEARGTAGPSMMLAETNYGNANLIKCFAAANPKFPVTNSLMYSIYKMLPNDTDLTAFREKADIPGYNFAFIDDHFDYHTIQDNYENFTPECLEHQATYLMPLLAHYSNADLSNLKTDQDHVYFSSAVGFFNYPFSWNFPLLIIAFVLFLGVVTIGLGKHLLDFKEVIRGFAPLFLSIILVGLVTFFGWEMIQSLYPQYQDMLHGFTYNGHSYIAAFVLLSMAICFWIYAKFTKSKLMPSHFVAPLFLWFIINLLICIYLEGAAFFIIPVYFGVFILAFLVFKEKSNPYINLVLSIPALTILAPFIHLFPIGLGLKMLAGSAVLVVLTFTLLLPLFGDYSRKANWGTFLFIISIGFFIKAHFQSDFEKGKGKPNSLVYVYDADNDKANWATYDKVLDNWTKNYLGENPSLDKNLNKFGLSSKYNSGYSYSAEAPRKNIAKPTFTFLRDTIVGNQRAITVKIEANKNANRIDVFASEKLKIHHLKANGIKNINQEGSFYKRKKSNVLNYYPINNKPLTLSFQIHKDDKLDMDVMISSFDLLENPQFSIPKRPDSFIPMPFVLTDAIIVKKKLIKSVPKKVEISETIETEMDSLTTQKDSLETN</sequence>
<name>A0ABY4KHV1_9FLAO</name>
<evidence type="ECO:0000313" key="4">
    <source>
        <dbReference type="Proteomes" id="UP000830583"/>
    </source>
</evidence>
<feature type="domain" description="Peptidase M28" evidence="2">
    <location>
        <begin position="101"/>
        <end position="290"/>
    </location>
</feature>
<dbReference type="Proteomes" id="UP000830583">
    <property type="component" value="Chromosome"/>
</dbReference>
<dbReference type="Gene3D" id="3.40.630.10">
    <property type="entry name" value="Zn peptidases"/>
    <property type="match status" value="1"/>
</dbReference>
<dbReference type="InterPro" id="IPR045175">
    <property type="entry name" value="M28_fam"/>
</dbReference>
<dbReference type="Pfam" id="PF04389">
    <property type="entry name" value="Peptidase_M28"/>
    <property type="match status" value="1"/>
</dbReference>
<evidence type="ECO:0000256" key="1">
    <source>
        <dbReference type="SAM" id="Phobius"/>
    </source>
</evidence>
<feature type="transmembrane region" description="Helical" evidence="1">
    <location>
        <begin position="458"/>
        <end position="474"/>
    </location>
</feature>
<keyword evidence="1" id="KW-1133">Transmembrane helix</keyword>